<reference evidence="1 2" key="1">
    <citation type="journal article" date="2017" name="BMC Genomics">
        <title>Genomic analysis of methanogenic archaea reveals a shift towards energy conservation.</title>
        <authorList>
            <person name="Gilmore S.P."/>
            <person name="Henske J.K."/>
            <person name="Sexton J.A."/>
            <person name="Solomon K.V."/>
            <person name="Seppala S."/>
            <person name="Yoo J.I."/>
            <person name="Huyett L.M."/>
            <person name="Pressman A."/>
            <person name="Cogan J.Z."/>
            <person name="Kivenson V."/>
            <person name="Peng X."/>
            <person name="Tan Y."/>
            <person name="Valentine D.L."/>
            <person name="O'Malley M.A."/>
        </authorList>
    </citation>
    <scope>NUCLEOTIDE SEQUENCE [LARGE SCALE GENOMIC DNA]</scope>
    <source>
        <strain evidence="1 2">MC-15</strain>
    </source>
</reference>
<protein>
    <submittedName>
        <fullName evidence="1">Uncharacterized protein</fullName>
    </submittedName>
</protein>
<evidence type="ECO:0000313" key="2">
    <source>
        <dbReference type="Proteomes" id="UP000218164"/>
    </source>
</evidence>
<accession>A0A2A2HWZ7</accession>
<evidence type="ECO:0000313" key="1">
    <source>
        <dbReference type="EMBL" id="PAV13932.1"/>
    </source>
</evidence>
<keyword evidence="2" id="KW-1185">Reference proteome</keyword>
<sequence>MSSPIKSNRVPENKTVLILRAQIFNLNSLGVVSATYIYLHHGTRDNRNARATIFTFLPSLFQDVSGRKLTIELKPAVS</sequence>
<gene>
    <name evidence="1" type="ORF">ASJ81_15910</name>
</gene>
<dbReference type="EMBL" id="LMVP01000044">
    <property type="protein sequence ID" value="PAV13932.1"/>
    <property type="molecule type" value="Genomic_DNA"/>
</dbReference>
<organism evidence="1 2">
    <name type="scientific">Methanosarcina spelaei</name>
    <dbReference type="NCBI Taxonomy" id="1036679"/>
    <lineage>
        <taxon>Archaea</taxon>
        <taxon>Methanobacteriati</taxon>
        <taxon>Methanobacteriota</taxon>
        <taxon>Stenosarchaea group</taxon>
        <taxon>Methanomicrobia</taxon>
        <taxon>Methanosarcinales</taxon>
        <taxon>Methanosarcinaceae</taxon>
        <taxon>Methanosarcina</taxon>
    </lineage>
</organism>
<proteinExistence type="predicted"/>
<dbReference type="Proteomes" id="UP000218164">
    <property type="component" value="Unassembled WGS sequence"/>
</dbReference>
<comment type="caution">
    <text evidence="1">The sequence shown here is derived from an EMBL/GenBank/DDBJ whole genome shotgun (WGS) entry which is preliminary data.</text>
</comment>
<name>A0A2A2HWZ7_9EURY</name>
<dbReference type="AlphaFoldDB" id="A0A2A2HWZ7"/>